<sequence>MERRRVELEEKRRKLEEMKRAREERMAATAALRRPVPATPANDRYTRDIPATSTRGNRQQVDDLLDNILGQQPLLGTTPTTPAAHGLPANVPEQQHTGSGAEESFKLPQRVERVTYSRGVQTLDIPTESDAQLANHDQEINQAGRETEEELRKRLEAEFEVEKERLEKQIQELVEEEKKRSRKTQVKELTEEERLEILAAPDFSRFLEDSGKIIQRALSDGYDYIRDYAIGGEETLESDNPHAVKSVCVFMDDRWTSNRSVTDVDWSPKFPELLAASYNKNLKALHDPDGVVAIWNMHLRERPEFVFHSQSDVLSVAFSPTHPNLVFGGTYAGQVMMWDTRSNHLPVLKTPLSSAHGHTYPIYSMQFVGSHNAYNLITGSTDGTICAWTGDMLSVPQETVELSHQGHYSKTREVSVTCFDFPDNENGTFWVGTEEGGIYVADRFDRAGQKSGINAREIYRAHNGPVTSVDFHPLKGSIDFSDLFLSTSVDWTVKLWRAKPGSKPSNGMPRVNSTGGQTTNVPPIYSFEESSDYVFDAKWHPNHPAVFGTVSGDGQFEIWNLNADTEVCSEIKLNLKGNTSDWMLQLQVPISSFTVGTGRAINKLAWEKKDGRYAALGTSDGLLHIYDVGSDITNPKEHEWHDFQKAVQALKQAGQTTSLSSLAI</sequence>
<protein>
    <submittedName>
        <fullName evidence="1">Uncharacterized protein</fullName>
    </submittedName>
</protein>
<keyword evidence="2" id="KW-1185">Reference proteome</keyword>
<dbReference type="Proteomes" id="UP001243375">
    <property type="component" value="Unassembled WGS sequence"/>
</dbReference>
<accession>A0ACC2WVD0</accession>
<evidence type="ECO:0000313" key="2">
    <source>
        <dbReference type="Proteomes" id="UP001243375"/>
    </source>
</evidence>
<reference evidence="1" key="1">
    <citation type="submission" date="2023-04" db="EMBL/GenBank/DDBJ databases">
        <title>Draft Genome sequencing of Naganishia species isolated from polar environments using Oxford Nanopore Technology.</title>
        <authorList>
            <person name="Leo P."/>
            <person name="Venkateswaran K."/>
        </authorList>
    </citation>
    <scope>NUCLEOTIDE SEQUENCE</scope>
    <source>
        <strain evidence="1">MNA-CCFEE 5425</strain>
    </source>
</reference>
<evidence type="ECO:0000313" key="1">
    <source>
        <dbReference type="EMBL" id="KAJ9115398.1"/>
    </source>
</evidence>
<name>A0ACC2WVD0_9TREE</name>
<dbReference type="EMBL" id="JASBWU010000016">
    <property type="protein sequence ID" value="KAJ9115398.1"/>
    <property type="molecule type" value="Genomic_DNA"/>
</dbReference>
<organism evidence="1 2">
    <name type="scientific">Naganishia vaughanmartiniae</name>
    <dbReference type="NCBI Taxonomy" id="1424756"/>
    <lineage>
        <taxon>Eukaryota</taxon>
        <taxon>Fungi</taxon>
        <taxon>Dikarya</taxon>
        <taxon>Basidiomycota</taxon>
        <taxon>Agaricomycotina</taxon>
        <taxon>Tremellomycetes</taxon>
        <taxon>Filobasidiales</taxon>
        <taxon>Filobasidiaceae</taxon>
        <taxon>Naganishia</taxon>
    </lineage>
</organism>
<proteinExistence type="predicted"/>
<comment type="caution">
    <text evidence="1">The sequence shown here is derived from an EMBL/GenBank/DDBJ whole genome shotgun (WGS) entry which is preliminary data.</text>
</comment>
<gene>
    <name evidence="1" type="ORF">QFC22_005153</name>
</gene>